<dbReference type="InterPro" id="IPR013128">
    <property type="entry name" value="Peptidase_C1A"/>
</dbReference>
<dbReference type="PROSITE" id="PS51125">
    <property type="entry name" value="NHL"/>
    <property type="match status" value="1"/>
</dbReference>
<dbReference type="InterPro" id="IPR000668">
    <property type="entry name" value="Peptidase_C1A_C"/>
</dbReference>
<evidence type="ECO:0000256" key="2">
    <source>
        <dbReference type="ARBA" id="ARBA00022737"/>
    </source>
</evidence>
<evidence type="ECO:0000313" key="6">
    <source>
        <dbReference type="Proteomes" id="UP000749559"/>
    </source>
</evidence>
<gene>
    <name evidence="5" type="ORF">OFUS_LOCUS5387</name>
</gene>
<keyword evidence="6" id="KW-1185">Reference proteome</keyword>
<feature type="domain" description="Peptidase C1A papain C-terminal" evidence="4">
    <location>
        <begin position="9"/>
        <end position="238"/>
    </location>
</feature>
<dbReference type="SMART" id="SM00645">
    <property type="entry name" value="Pept_C1"/>
    <property type="match status" value="1"/>
</dbReference>
<dbReference type="InterPro" id="IPR011042">
    <property type="entry name" value="6-blade_b-propeller_TolB-like"/>
</dbReference>
<comment type="similarity">
    <text evidence="1">Belongs to the peptidase C1 family.</text>
</comment>
<dbReference type="Gene3D" id="2.120.10.30">
    <property type="entry name" value="TolB, C-terminal domain"/>
    <property type="match status" value="2"/>
</dbReference>
<dbReference type="Gene3D" id="3.90.70.10">
    <property type="entry name" value="Cysteine proteinases"/>
    <property type="match status" value="1"/>
</dbReference>
<dbReference type="GO" id="GO:0006508">
    <property type="term" value="P:proteolysis"/>
    <property type="evidence" value="ECO:0007669"/>
    <property type="project" value="InterPro"/>
</dbReference>
<accession>A0A8S4NBH5</accession>
<evidence type="ECO:0000259" key="4">
    <source>
        <dbReference type="SMART" id="SM00645"/>
    </source>
</evidence>
<dbReference type="InterPro" id="IPR025661">
    <property type="entry name" value="Pept_asp_AS"/>
</dbReference>
<proteinExistence type="inferred from homology"/>
<dbReference type="PROSITE" id="PS00640">
    <property type="entry name" value="THIOL_PROTEASE_ASN"/>
    <property type="match status" value="1"/>
</dbReference>
<dbReference type="GO" id="GO:0008234">
    <property type="term" value="F:cysteine-type peptidase activity"/>
    <property type="evidence" value="ECO:0007669"/>
    <property type="project" value="InterPro"/>
</dbReference>
<dbReference type="SUPFAM" id="SSF101898">
    <property type="entry name" value="NHL repeat"/>
    <property type="match status" value="1"/>
</dbReference>
<evidence type="ECO:0000313" key="5">
    <source>
        <dbReference type="EMBL" id="CAH1778477.1"/>
    </source>
</evidence>
<dbReference type="Pfam" id="PF01436">
    <property type="entry name" value="NHL"/>
    <property type="match status" value="1"/>
</dbReference>
<sequence>MKYKLGTLLPPSDAIPIRQSRGDCASSWAISTTDVTSDRLKMKMTSEIKVDFSPQQLISCIGDKQPGCTGGHLDSAWEYMRLQGVADDECYPYTSGLYSSKKTCQVERSSARSKNGVCSKKNKIYKMDKPYRMPNNEKEIMEEILTNGPVQATFVVHEDFFMYKSGIYSHSVAPDDIGLSGYHSARIVGWGSECSSQEETKYWIVANSWGKQWGEQGYFRIQKGVNECEIESYVVGVTVRPSVVKSQLQSGPILDLTVTSLGNIVAKGRSTTKIYDSSTFQMVKEINKVFDRVTKTTDGQLAFTTLPFSNKIHIYSEDGSPIRTITCAAPVSGILAIASLPAGWFIVTDWIKGVYMVDSANGNSTLISPSGMFRGPFNVAVGINSEIIVSDWDAHFIKVINRDGHEILHYGEKGSGEGQLNKPYGVCTDSNGFIIVADASNNRVQLLTPNATYQTDKRF</sequence>
<dbReference type="CDD" id="cd02620">
    <property type="entry name" value="Peptidase_C1A_CathepsinB"/>
    <property type="match status" value="1"/>
</dbReference>
<dbReference type="InterPro" id="IPR038765">
    <property type="entry name" value="Papain-like_cys_pep_sf"/>
</dbReference>
<dbReference type="PANTHER" id="PTHR12411">
    <property type="entry name" value="CYSTEINE PROTEASE FAMILY C1-RELATED"/>
    <property type="match status" value="1"/>
</dbReference>
<dbReference type="EMBL" id="CAIIXF020000003">
    <property type="protein sequence ID" value="CAH1778477.1"/>
    <property type="molecule type" value="Genomic_DNA"/>
</dbReference>
<feature type="repeat" description="NHL" evidence="3">
    <location>
        <begin position="411"/>
        <end position="450"/>
    </location>
</feature>
<dbReference type="InterPro" id="IPR001258">
    <property type="entry name" value="NHL_repeat"/>
</dbReference>
<dbReference type="OrthoDB" id="3789175at2759"/>
<reference evidence="5" key="1">
    <citation type="submission" date="2022-03" db="EMBL/GenBank/DDBJ databases">
        <authorList>
            <person name="Martin C."/>
        </authorList>
    </citation>
    <scope>NUCLEOTIDE SEQUENCE</scope>
</reference>
<protein>
    <recommendedName>
        <fullName evidence="4">Peptidase C1A papain C-terminal domain-containing protein</fullName>
    </recommendedName>
</protein>
<organism evidence="5 6">
    <name type="scientific">Owenia fusiformis</name>
    <name type="common">Polychaete worm</name>
    <dbReference type="NCBI Taxonomy" id="6347"/>
    <lineage>
        <taxon>Eukaryota</taxon>
        <taxon>Metazoa</taxon>
        <taxon>Spiralia</taxon>
        <taxon>Lophotrochozoa</taxon>
        <taxon>Annelida</taxon>
        <taxon>Polychaeta</taxon>
        <taxon>Sedentaria</taxon>
        <taxon>Canalipalpata</taxon>
        <taxon>Sabellida</taxon>
        <taxon>Oweniida</taxon>
        <taxon>Oweniidae</taxon>
        <taxon>Owenia</taxon>
    </lineage>
</organism>
<evidence type="ECO:0000256" key="3">
    <source>
        <dbReference type="PROSITE-ProRule" id="PRU00504"/>
    </source>
</evidence>
<dbReference type="Pfam" id="PF00112">
    <property type="entry name" value="Peptidase_C1"/>
    <property type="match status" value="1"/>
</dbReference>
<dbReference type="AlphaFoldDB" id="A0A8S4NBH5"/>
<dbReference type="SUPFAM" id="SSF54001">
    <property type="entry name" value="Cysteine proteinases"/>
    <property type="match status" value="1"/>
</dbReference>
<dbReference type="Proteomes" id="UP000749559">
    <property type="component" value="Unassembled WGS sequence"/>
</dbReference>
<name>A0A8S4NBH5_OWEFU</name>
<comment type="caution">
    <text evidence="5">The sequence shown here is derived from an EMBL/GenBank/DDBJ whole genome shotgun (WGS) entry which is preliminary data.</text>
</comment>
<evidence type="ECO:0000256" key="1">
    <source>
        <dbReference type="ARBA" id="ARBA00008455"/>
    </source>
</evidence>
<keyword evidence="2" id="KW-0677">Repeat</keyword>